<evidence type="ECO:0000256" key="1">
    <source>
        <dbReference type="SAM" id="SignalP"/>
    </source>
</evidence>
<dbReference type="AlphaFoldDB" id="A0A1I7I7P3"/>
<dbReference type="Proteomes" id="UP000199391">
    <property type="component" value="Unassembled WGS sequence"/>
</dbReference>
<feature type="chain" id="PRO_5011757284" evidence="1">
    <location>
        <begin position="23"/>
        <end position="214"/>
    </location>
</feature>
<accession>A0A1I7I7P3</accession>
<reference evidence="3" key="1">
    <citation type="submission" date="2016-10" db="EMBL/GenBank/DDBJ databases">
        <authorList>
            <person name="Varghese N."/>
            <person name="Submissions S."/>
        </authorList>
    </citation>
    <scope>NUCLEOTIDE SEQUENCE [LARGE SCALE GENOMIC DNA]</scope>
    <source>
        <strain evidence="3">CGMCC 1.11014</strain>
    </source>
</reference>
<proteinExistence type="predicted"/>
<sequence length="214" mass="23246">MHMKFSSMIPLALALAAATALAVCCPGAMAQERGGDPLGKLAHCFDDGEFRVASMDRLPATKRFREVATVAGTAQVSTADGYRMLLHQRSKAPLVNLKLEKSADGRFEQDRGAVLAHMELFSDSRTDHAQELQVSTRDGVEVMALNKSRIDAGGPLSFYSFAHQGSGTIGTAYILSQPEAVREFNTYDEYASLRDRFVGKLVRCMAQQDGTPKG</sequence>
<keyword evidence="3" id="KW-1185">Reference proteome</keyword>
<feature type="signal peptide" evidence="1">
    <location>
        <begin position="1"/>
        <end position="22"/>
    </location>
</feature>
<evidence type="ECO:0000313" key="3">
    <source>
        <dbReference type="Proteomes" id="UP000199391"/>
    </source>
</evidence>
<organism evidence="2 3">
    <name type="scientific">Pseudoduganella namucuonensis</name>
    <dbReference type="NCBI Taxonomy" id="1035707"/>
    <lineage>
        <taxon>Bacteria</taxon>
        <taxon>Pseudomonadati</taxon>
        <taxon>Pseudomonadota</taxon>
        <taxon>Betaproteobacteria</taxon>
        <taxon>Burkholderiales</taxon>
        <taxon>Oxalobacteraceae</taxon>
        <taxon>Telluria group</taxon>
        <taxon>Pseudoduganella</taxon>
    </lineage>
</organism>
<gene>
    <name evidence="2" type="ORF">SAMN05216552_1007165</name>
</gene>
<keyword evidence="1" id="KW-0732">Signal</keyword>
<protein>
    <submittedName>
        <fullName evidence="2">Uncharacterized protein</fullName>
    </submittedName>
</protein>
<evidence type="ECO:0000313" key="2">
    <source>
        <dbReference type="EMBL" id="SFU68959.1"/>
    </source>
</evidence>
<name>A0A1I7I7P3_9BURK</name>
<dbReference type="EMBL" id="FPBO01000007">
    <property type="protein sequence ID" value="SFU68959.1"/>
    <property type="molecule type" value="Genomic_DNA"/>
</dbReference>